<feature type="transmembrane region" description="Helical" evidence="1">
    <location>
        <begin position="82"/>
        <end position="102"/>
    </location>
</feature>
<gene>
    <name evidence="3" type="ORF">GCM10010528_08000</name>
</gene>
<feature type="transmembrane region" description="Helical" evidence="1">
    <location>
        <begin position="205"/>
        <end position="225"/>
    </location>
</feature>
<feature type="transmembrane region" description="Helical" evidence="1">
    <location>
        <begin position="122"/>
        <end position="140"/>
    </location>
</feature>
<keyword evidence="4" id="KW-1185">Reference proteome</keyword>
<keyword evidence="3" id="KW-0808">Transferase</keyword>
<dbReference type="PANTHER" id="PTHR23028:SF53">
    <property type="entry name" value="ACYL_TRANSF_3 DOMAIN-CONTAINING PROTEIN"/>
    <property type="match status" value="1"/>
</dbReference>
<dbReference type="EMBL" id="BAAAVS010000015">
    <property type="protein sequence ID" value="GAA3028722.1"/>
    <property type="molecule type" value="Genomic_DNA"/>
</dbReference>
<reference evidence="4" key="1">
    <citation type="journal article" date="2019" name="Int. J. Syst. Evol. Microbiol.">
        <title>The Global Catalogue of Microorganisms (GCM) 10K type strain sequencing project: providing services to taxonomists for standard genome sequencing and annotation.</title>
        <authorList>
            <consortium name="The Broad Institute Genomics Platform"/>
            <consortium name="The Broad Institute Genome Sequencing Center for Infectious Disease"/>
            <person name="Wu L."/>
            <person name="Ma J."/>
        </authorList>
    </citation>
    <scope>NUCLEOTIDE SEQUENCE [LARGE SCALE GENOMIC DNA]</scope>
    <source>
        <strain evidence="4">JCM 14234</strain>
    </source>
</reference>
<proteinExistence type="predicted"/>
<keyword evidence="1" id="KW-1133">Transmembrane helix</keyword>
<name>A0ABP6L0F6_9ACTN</name>
<keyword evidence="1" id="KW-0472">Membrane</keyword>
<dbReference type="InterPro" id="IPR050879">
    <property type="entry name" value="Acyltransferase_3"/>
</dbReference>
<keyword evidence="3" id="KW-0012">Acyltransferase</keyword>
<feature type="transmembrane region" description="Helical" evidence="1">
    <location>
        <begin position="390"/>
        <end position="410"/>
    </location>
</feature>
<organism evidence="3 4">
    <name type="scientific">Gordonia defluvii</name>
    <dbReference type="NCBI Taxonomy" id="283718"/>
    <lineage>
        <taxon>Bacteria</taxon>
        <taxon>Bacillati</taxon>
        <taxon>Actinomycetota</taxon>
        <taxon>Actinomycetes</taxon>
        <taxon>Mycobacteriales</taxon>
        <taxon>Gordoniaceae</taxon>
        <taxon>Gordonia</taxon>
    </lineage>
</organism>
<dbReference type="GO" id="GO:0016746">
    <property type="term" value="F:acyltransferase activity"/>
    <property type="evidence" value="ECO:0007669"/>
    <property type="project" value="UniProtKB-KW"/>
</dbReference>
<accession>A0ABP6L0F6</accession>
<feature type="domain" description="Acyltransferase 3" evidence="2">
    <location>
        <begin position="46"/>
        <end position="404"/>
    </location>
</feature>
<dbReference type="InterPro" id="IPR002656">
    <property type="entry name" value="Acyl_transf_3_dom"/>
</dbReference>
<sequence>MDQRLVGASDTLARLPLYAGRVPTSEELTREQSATSSTAGRHYYPQLEGMRAVAALGVLTTHVAFQTGAVAWPVVGRALGRLDLAVALFFALSGFLLWRPHAAAARGLGPEPGLLRYARHRFWRIWPAYAVVVAAVLTLAPEARTSDPVVWLANLTLTQVFVPLSLTAGLTQMWSLSVEVLFYALLPVLAWSLAALRGERARWRVLGVLGFGLAGLLWGPVAALIPAPDGVEAQNWLFGHLPWFVAGLLLAELAAMRAGSDGGGGPMPPWAARVSALSSNRLLMLAVFAVAFGLACTPLAGPVGMGELSAAGFATKILLGAIGAYAILAPLALAGTAGDRAESNRFRFLASPVMTTLGRWSYGIFIWHVAVLSVVFGLFGIIPFSGSFPLVWAITAALSIGIAAASFAFLEDPIRRWANR</sequence>
<feature type="transmembrane region" description="Helical" evidence="1">
    <location>
        <begin position="282"/>
        <end position="305"/>
    </location>
</feature>
<feature type="transmembrane region" description="Helical" evidence="1">
    <location>
        <begin position="237"/>
        <end position="255"/>
    </location>
</feature>
<protein>
    <submittedName>
        <fullName evidence="3">Acyltransferase</fullName>
    </submittedName>
</protein>
<evidence type="ECO:0000259" key="2">
    <source>
        <dbReference type="Pfam" id="PF01757"/>
    </source>
</evidence>
<dbReference type="Pfam" id="PF01757">
    <property type="entry name" value="Acyl_transf_3"/>
    <property type="match status" value="1"/>
</dbReference>
<feature type="transmembrane region" description="Helical" evidence="1">
    <location>
        <begin position="52"/>
        <end position="75"/>
    </location>
</feature>
<keyword evidence="1" id="KW-0812">Transmembrane</keyword>
<dbReference type="PANTHER" id="PTHR23028">
    <property type="entry name" value="ACETYLTRANSFERASE"/>
    <property type="match status" value="1"/>
</dbReference>
<evidence type="ECO:0000313" key="4">
    <source>
        <dbReference type="Proteomes" id="UP001501035"/>
    </source>
</evidence>
<dbReference type="Proteomes" id="UP001501035">
    <property type="component" value="Unassembled WGS sequence"/>
</dbReference>
<feature type="transmembrane region" description="Helical" evidence="1">
    <location>
        <begin position="180"/>
        <end position="198"/>
    </location>
</feature>
<evidence type="ECO:0000313" key="3">
    <source>
        <dbReference type="EMBL" id="GAA3028722.1"/>
    </source>
</evidence>
<feature type="transmembrane region" description="Helical" evidence="1">
    <location>
        <begin position="317"/>
        <end position="339"/>
    </location>
</feature>
<comment type="caution">
    <text evidence="3">The sequence shown here is derived from an EMBL/GenBank/DDBJ whole genome shotgun (WGS) entry which is preliminary data.</text>
</comment>
<evidence type="ECO:0000256" key="1">
    <source>
        <dbReference type="SAM" id="Phobius"/>
    </source>
</evidence>
<feature type="transmembrane region" description="Helical" evidence="1">
    <location>
        <begin position="360"/>
        <end position="384"/>
    </location>
</feature>